<reference evidence="2" key="3">
    <citation type="submission" date="2021-05" db="UniProtKB">
        <authorList>
            <consortium name="EnsemblPlants"/>
        </authorList>
    </citation>
    <scope>IDENTIFICATION</scope>
    <source>
        <strain evidence="2">cv. B73</strain>
    </source>
</reference>
<keyword evidence="3" id="KW-1185">Reference proteome</keyword>
<feature type="region of interest" description="Disordered" evidence="1">
    <location>
        <begin position="12"/>
        <end position="52"/>
    </location>
</feature>
<evidence type="ECO:0000256" key="1">
    <source>
        <dbReference type="SAM" id="MobiDB-lite"/>
    </source>
</evidence>
<evidence type="ECO:0000313" key="3">
    <source>
        <dbReference type="Proteomes" id="UP000007305"/>
    </source>
</evidence>
<dbReference type="Proteomes" id="UP000007305">
    <property type="component" value="Chromosome 8"/>
</dbReference>
<reference evidence="2" key="2">
    <citation type="submission" date="2019-07" db="EMBL/GenBank/DDBJ databases">
        <authorList>
            <person name="Seetharam A."/>
            <person name="Woodhouse M."/>
            <person name="Cannon E."/>
        </authorList>
    </citation>
    <scope>NUCLEOTIDE SEQUENCE [LARGE SCALE GENOMIC DNA]</scope>
    <source>
        <strain evidence="2">cv. B73</strain>
    </source>
</reference>
<sequence>MALALASCPLGFASRPLPSRPLTSSPSGASSHATNRPPVVTLTPATTSPPRILSRKALTSTSSLSPVAWPALTAGRSKFHRWQEVSPASNEGPYLPFPASASPTVVAIPGSMDGRMSFRDVMLTASQAPPPVVLLKDPTPPVKVVRVAAAHHIHSPKHVVPDVDGG</sequence>
<dbReference type="Gramene" id="Zm00001eb353310_T001">
    <property type="protein sequence ID" value="Zm00001eb353310_P001"/>
    <property type="gene ID" value="Zm00001eb353310"/>
</dbReference>
<dbReference type="EnsemblPlants" id="Zm00001eb353310_T001">
    <property type="protein sequence ID" value="Zm00001eb353310_P001"/>
    <property type="gene ID" value="Zm00001eb353310"/>
</dbReference>
<organism evidence="2 3">
    <name type="scientific">Zea mays</name>
    <name type="common">Maize</name>
    <dbReference type="NCBI Taxonomy" id="4577"/>
    <lineage>
        <taxon>Eukaryota</taxon>
        <taxon>Viridiplantae</taxon>
        <taxon>Streptophyta</taxon>
        <taxon>Embryophyta</taxon>
        <taxon>Tracheophyta</taxon>
        <taxon>Spermatophyta</taxon>
        <taxon>Magnoliopsida</taxon>
        <taxon>Liliopsida</taxon>
        <taxon>Poales</taxon>
        <taxon>Poaceae</taxon>
        <taxon>PACMAD clade</taxon>
        <taxon>Panicoideae</taxon>
        <taxon>Andropogonodae</taxon>
        <taxon>Andropogoneae</taxon>
        <taxon>Tripsacinae</taxon>
        <taxon>Zea</taxon>
    </lineage>
</organism>
<reference evidence="3" key="1">
    <citation type="journal article" date="2009" name="Science">
        <title>The B73 maize genome: complexity, diversity, and dynamics.</title>
        <authorList>
            <person name="Schnable P.S."/>
            <person name="Ware D."/>
            <person name="Fulton R.S."/>
            <person name="Stein J.C."/>
            <person name="Wei F."/>
            <person name="Pasternak S."/>
            <person name="Liang C."/>
            <person name="Zhang J."/>
            <person name="Fulton L."/>
            <person name="Graves T.A."/>
            <person name="Minx P."/>
            <person name="Reily A.D."/>
            <person name="Courtney L."/>
            <person name="Kruchowski S.S."/>
            <person name="Tomlinson C."/>
            <person name="Strong C."/>
            <person name="Delehaunty K."/>
            <person name="Fronick C."/>
            <person name="Courtney B."/>
            <person name="Rock S.M."/>
            <person name="Belter E."/>
            <person name="Du F."/>
            <person name="Kim K."/>
            <person name="Abbott R.M."/>
            <person name="Cotton M."/>
            <person name="Levy A."/>
            <person name="Marchetto P."/>
            <person name="Ochoa K."/>
            <person name="Jackson S.M."/>
            <person name="Gillam B."/>
            <person name="Chen W."/>
            <person name="Yan L."/>
            <person name="Higginbotham J."/>
            <person name="Cardenas M."/>
            <person name="Waligorski J."/>
            <person name="Applebaum E."/>
            <person name="Phelps L."/>
            <person name="Falcone J."/>
            <person name="Kanchi K."/>
            <person name="Thane T."/>
            <person name="Scimone A."/>
            <person name="Thane N."/>
            <person name="Henke J."/>
            <person name="Wang T."/>
            <person name="Ruppert J."/>
            <person name="Shah N."/>
            <person name="Rotter K."/>
            <person name="Hodges J."/>
            <person name="Ingenthron E."/>
            <person name="Cordes M."/>
            <person name="Kohlberg S."/>
            <person name="Sgro J."/>
            <person name="Delgado B."/>
            <person name="Mead K."/>
            <person name="Chinwalla A."/>
            <person name="Leonard S."/>
            <person name="Crouse K."/>
            <person name="Collura K."/>
            <person name="Kudrna D."/>
            <person name="Currie J."/>
            <person name="He R."/>
            <person name="Angelova A."/>
            <person name="Rajasekar S."/>
            <person name="Mueller T."/>
            <person name="Lomeli R."/>
            <person name="Scara G."/>
            <person name="Ko A."/>
            <person name="Delaney K."/>
            <person name="Wissotski M."/>
            <person name="Lopez G."/>
            <person name="Campos D."/>
            <person name="Braidotti M."/>
            <person name="Ashley E."/>
            <person name="Golser W."/>
            <person name="Kim H."/>
            <person name="Lee S."/>
            <person name="Lin J."/>
            <person name="Dujmic Z."/>
            <person name="Kim W."/>
            <person name="Talag J."/>
            <person name="Zuccolo A."/>
            <person name="Fan C."/>
            <person name="Sebastian A."/>
            <person name="Kramer M."/>
            <person name="Spiegel L."/>
            <person name="Nascimento L."/>
            <person name="Zutavern T."/>
            <person name="Miller B."/>
            <person name="Ambroise C."/>
            <person name="Muller S."/>
            <person name="Spooner W."/>
            <person name="Narechania A."/>
            <person name="Ren L."/>
            <person name="Wei S."/>
            <person name="Kumari S."/>
            <person name="Faga B."/>
            <person name="Levy M.J."/>
            <person name="McMahan L."/>
            <person name="Van Buren P."/>
            <person name="Vaughn M.W."/>
            <person name="Ying K."/>
            <person name="Yeh C.-T."/>
            <person name="Emrich S.J."/>
            <person name="Jia Y."/>
            <person name="Kalyanaraman A."/>
            <person name="Hsia A.-P."/>
            <person name="Barbazuk W.B."/>
            <person name="Baucom R.S."/>
            <person name="Brutnell T.P."/>
            <person name="Carpita N.C."/>
            <person name="Chaparro C."/>
            <person name="Chia J.-M."/>
            <person name="Deragon J.-M."/>
            <person name="Estill J.C."/>
            <person name="Fu Y."/>
            <person name="Jeddeloh J.A."/>
            <person name="Han Y."/>
            <person name="Lee H."/>
            <person name="Li P."/>
            <person name="Lisch D.R."/>
            <person name="Liu S."/>
            <person name="Liu Z."/>
            <person name="Nagel D.H."/>
            <person name="McCann M.C."/>
            <person name="SanMiguel P."/>
            <person name="Myers A.M."/>
            <person name="Nettleton D."/>
            <person name="Nguyen J."/>
            <person name="Penning B.W."/>
            <person name="Ponnala L."/>
            <person name="Schneider K.L."/>
            <person name="Schwartz D.C."/>
            <person name="Sharma A."/>
            <person name="Soderlund C."/>
            <person name="Springer N.M."/>
            <person name="Sun Q."/>
            <person name="Wang H."/>
            <person name="Waterman M."/>
            <person name="Westerman R."/>
            <person name="Wolfgruber T.K."/>
            <person name="Yang L."/>
            <person name="Yu Y."/>
            <person name="Zhang L."/>
            <person name="Zhou S."/>
            <person name="Zhu Q."/>
            <person name="Bennetzen J.L."/>
            <person name="Dawe R.K."/>
            <person name="Jiang J."/>
            <person name="Jiang N."/>
            <person name="Presting G.G."/>
            <person name="Wessler S.R."/>
            <person name="Aluru S."/>
            <person name="Martienssen R.A."/>
            <person name="Clifton S.W."/>
            <person name="McCombie W.R."/>
            <person name="Wing R.A."/>
            <person name="Wilson R.K."/>
        </authorList>
    </citation>
    <scope>NUCLEOTIDE SEQUENCE [LARGE SCALE GENOMIC DNA]</scope>
    <source>
        <strain evidence="3">cv. B73</strain>
    </source>
</reference>
<protein>
    <submittedName>
        <fullName evidence="2">Uncharacterized protein</fullName>
    </submittedName>
</protein>
<name>A0A804QNP1_MAIZE</name>
<feature type="compositionally biased region" description="Low complexity" evidence="1">
    <location>
        <begin position="14"/>
        <end position="27"/>
    </location>
</feature>
<dbReference type="AlphaFoldDB" id="A0A804QNP1"/>
<proteinExistence type="predicted"/>
<evidence type="ECO:0000313" key="2">
    <source>
        <dbReference type="EnsemblPlants" id="Zm00001eb353310_P001"/>
    </source>
</evidence>
<accession>A0A804QNP1</accession>
<dbReference type="InParanoid" id="A0A804QNP1"/>